<dbReference type="InterPro" id="IPR014043">
    <property type="entry name" value="Acyl_transferase_dom"/>
</dbReference>
<dbReference type="InterPro" id="IPR001227">
    <property type="entry name" value="Ac_transferase_dom_sf"/>
</dbReference>
<keyword evidence="4 6" id="KW-0012">Acyltransferase</keyword>
<evidence type="ECO:0000256" key="6">
    <source>
        <dbReference type="PIRNR" id="PIRNR000446"/>
    </source>
</evidence>
<feature type="active site" evidence="7">
    <location>
        <position position="90"/>
    </location>
</feature>
<sequence length="312" mass="33612">MKFAFVFPGQGSQSVGMMNNYADIPVIRETFDEASDLLSQDFWSLVSDGPAELLNLTVNTQPLMLTAGVAVYRCWQVLEGARPAFLAGHSLGEYTALVAGGALNFSDALELVRFRAREMQQSVPEGVGGMAAILGLEDAVIEAICQDITEQANQESIEAANYNSPGQVVIAGHKSAVLKGVEMAKAKGAKRAVMLPMSIPSHCRLMKPAADKMQQQLTHTAMRSPDIPIIHNVDVRAHENVDTIKGVLTSQLYSPVRWVDTIKTLAAEGVTHIAECGPGNVLTGLNKRIDRSIQHLSFSSSDAVKQGRDVLS</sequence>
<dbReference type="InterPro" id="IPR016035">
    <property type="entry name" value="Acyl_Trfase/lysoPLipase"/>
</dbReference>
<gene>
    <name evidence="9" type="ORF">SAMN05216325_103153</name>
</gene>
<feature type="domain" description="Malonyl-CoA:ACP transacylase (MAT)" evidence="8">
    <location>
        <begin position="6"/>
        <end position="303"/>
    </location>
</feature>
<dbReference type="PIRSF" id="PIRSF000446">
    <property type="entry name" value="Mct"/>
    <property type="match status" value="1"/>
</dbReference>
<dbReference type="InterPro" id="IPR004410">
    <property type="entry name" value="Malonyl_CoA-ACP_transAc_FabD"/>
</dbReference>
<dbReference type="EC" id="2.3.1.39" evidence="1 6"/>
<reference evidence="9 10" key="1">
    <citation type="submission" date="2016-10" db="EMBL/GenBank/DDBJ databases">
        <authorList>
            <person name="de Groot N.N."/>
        </authorList>
    </citation>
    <scope>NUCLEOTIDE SEQUENCE [LARGE SCALE GENOMIC DNA]</scope>
    <source>
        <strain evidence="9 10">Nm22</strain>
    </source>
</reference>
<comment type="similarity">
    <text evidence="6">Belongs to the fabD family.</text>
</comment>
<dbReference type="OrthoDB" id="9808564at2"/>
<evidence type="ECO:0000256" key="3">
    <source>
        <dbReference type="ARBA" id="ARBA00022679"/>
    </source>
</evidence>
<dbReference type="Pfam" id="PF00698">
    <property type="entry name" value="Acyl_transf_1"/>
    <property type="match status" value="1"/>
</dbReference>
<comment type="catalytic activity">
    <reaction evidence="5 6">
        <text>holo-[ACP] + malonyl-CoA = malonyl-[ACP] + CoA</text>
        <dbReference type="Rhea" id="RHEA:41792"/>
        <dbReference type="Rhea" id="RHEA-COMP:9623"/>
        <dbReference type="Rhea" id="RHEA-COMP:9685"/>
        <dbReference type="ChEBI" id="CHEBI:57287"/>
        <dbReference type="ChEBI" id="CHEBI:57384"/>
        <dbReference type="ChEBI" id="CHEBI:64479"/>
        <dbReference type="ChEBI" id="CHEBI:78449"/>
        <dbReference type="EC" id="2.3.1.39"/>
    </reaction>
</comment>
<dbReference type="Gene3D" id="3.30.70.250">
    <property type="entry name" value="Malonyl-CoA ACP transacylase, ACP-binding"/>
    <property type="match status" value="1"/>
</dbReference>
<dbReference type="GO" id="GO:0005829">
    <property type="term" value="C:cytosol"/>
    <property type="evidence" value="ECO:0007669"/>
    <property type="project" value="TreeGrafter"/>
</dbReference>
<dbReference type="GO" id="GO:0004314">
    <property type="term" value="F:[acyl-carrier-protein] S-malonyltransferase activity"/>
    <property type="evidence" value="ECO:0007669"/>
    <property type="project" value="UniProtKB-EC"/>
</dbReference>
<evidence type="ECO:0000256" key="5">
    <source>
        <dbReference type="ARBA" id="ARBA00048462"/>
    </source>
</evidence>
<dbReference type="InterPro" id="IPR016036">
    <property type="entry name" value="Malonyl_transacylase_ACP-bd"/>
</dbReference>
<evidence type="ECO:0000256" key="7">
    <source>
        <dbReference type="PIRSR" id="PIRSR000446-1"/>
    </source>
</evidence>
<dbReference type="Proteomes" id="UP000199459">
    <property type="component" value="Unassembled WGS sequence"/>
</dbReference>
<evidence type="ECO:0000256" key="2">
    <source>
        <dbReference type="ARBA" id="ARBA00018953"/>
    </source>
</evidence>
<keyword evidence="3 6" id="KW-0808">Transferase</keyword>
<evidence type="ECO:0000256" key="1">
    <source>
        <dbReference type="ARBA" id="ARBA00013258"/>
    </source>
</evidence>
<dbReference type="RefSeq" id="WP_090627991.1">
    <property type="nucleotide sequence ID" value="NZ_FOCP01000003.1"/>
</dbReference>
<dbReference type="InterPro" id="IPR024925">
    <property type="entry name" value="Malonyl_CoA-ACP_transAc"/>
</dbReference>
<dbReference type="InterPro" id="IPR050858">
    <property type="entry name" value="Mal-CoA-ACP_Trans/PKS_FabD"/>
</dbReference>
<evidence type="ECO:0000313" key="10">
    <source>
        <dbReference type="Proteomes" id="UP000199459"/>
    </source>
</evidence>
<feature type="active site" evidence="7">
    <location>
        <position position="202"/>
    </location>
</feature>
<dbReference type="AlphaFoldDB" id="A0A1H8BYX6"/>
<dbReference type="GO" id="GO:0006633">
    <property type="term" value="P:fatty acid biosynthetic process"/>
    <property type="evidence" value="ECO:0007669"/>
    <property type="project" value="TreeGrafter"/>
</dbReference>
<evidence type="ECO:0000256" key="4">
    <source>
        <dbReference type="ARBA" id="ARBA00023315"/>
    </source>
</evidence>
<dbReference type="SMART" id="SM00827">
    <property type="entry name" value="PKS_AT"/>
    <property type="match status" value="1"/>
</dbReference>
<dbReference type="Gene3D" id="3.40.366.10">
    <property type="entry name" value="Malonyl-Coenzyme A Acyl Carrier Protein, domain 2"/>
    <property type="match status" value="1"/>
</dbReference>
<organism evidence="9 10">
    <name type="scientific">Nitrosomonas marina</name>
    <dbReference type="NCBI Taxonomy" id="917"/>
    <lineage>
        <taxon>Bacteria</taxon>
        <taxon>Pseudomonadati</taxon>
        <taxon>Pseudomonadota</taxon>
        <taxon>Betaproteobacteria</taxon>
        <taxon>Nitrosomonadales</taxon>
        <taxon>Nitrosomonadaceae</taxon>
        <taxon>Nitrosomonas</taxon>
    </lineage>
</organism>
<dbReference type="NCBIfam" id="TIGR00128">
    <property type="entry name" value="fabD"/>
    <property type="match status" value="1"/>
</dbReference>
<accession>A0A1H8BYX6</accession>
<evidence type="ECO:0000259" key="8">
    <source>
        <dbReference type="SMART" id="SM00827"/>
    </source>
</evidence>
<dbReference type="EMBL" id="FOCP01000003">
    <property type="protein sequence ID" value="SEM87208.1"/>
    <property type="molecule type" value="Genomic_DNA"/>
</dbReference>
<evidence type="ECO:0000313" key="9">
    <source>
        <dbReference type="EMBL" id="SEM87208.1"/>
    </source>
</evidence>
<name>A0A1H8BYX6_9PROT</name>
<protein>
    <recommendedName>
        <fullName evidence="2 6">Malonyl CoA-acyl carrier protein transacylase</fullName>
        <ecNumber evidence="1 6">2.3.1.39</ecNumber>
    </recommendedName>
</protein>
<dbReference type="SUPFAM" id="SSF55048">
    <property type="entry name" value="Probable ACP-binding domain of malonyl-CoA ACP transacylase"/>
    <property type="match status" value="1"/>
</dbReference>
<dbReference type="PANTHER" id="PTHR42681">
    <property type="entry name" value="MALONYL-COA-ACYL CARRIER PROTEIN TRANSACYLASE, MITOCHONDRIAL"/>
    <property type="match status" value="1"/>
</dbReference>
<dbReference type="SUPFAM" id="SSF52151">
    <property type="entry name" value="FabD/lysophospholipase-like"/>
    <property type="match status" value="1"/>
</dbReference>
<dbReference type="STRING" id="917.SAMN05216326_10457"/>
<dbReference type="PANTHER" id="PTHR42681:SF1">
    <property type="entry name" value="MALONYL-COA-ACYL CARRIER PROTEIN TRANSACYLASE, MITOCHONDRIAL"/>
    <property type="match status" value="1"/>
</dbReference>
<dbReference type="FunFam" id="3.30.70.250:FF:000001">
    <property type="entry name" value="Malonyl CoA-acyl carrier protein transacylase"/>
    <property type="match status" value="1"/>
</dbReference>
<proteinExistence type="inferred from homology"/>